<proteinExistence type="predicted"/>
<gene>
    <name evidence="4" type="ORF">SUTMEG_14920</name>
</gene>
<keyword evidence="5" id="KW-1185">Reference proteome</keyword>
<protein>
    <submittedName>
        <fullName evidence="4">Flavodoxin</fullName>
    </submittedName>
</protein>
<dbReference type="Gene3D" id="3.40.50.360">
    <property type="match status" value="1"/>
</dbReference>
<dbReference type="RefSeq" id="WP_120177190.1">
    <property type="nucleotide sequence ID" value="NZ_AP018786.1"/>
</dbReference>
<evidence type="ECO:0000313" key="5">
    <source>
        <dbReference type="Proteomes" id="UP000271003"/>
    </source>
</evidence>
<dbReference type="InterPro" id="IPR029039">
    <property type="entry name" value="Flavoprotein-like_sf"/>
</dbReference>
<accession>A0A2Z6IAQ9</accession>
<reference evidence="4 5" key="1">
    <citation type="journal article" date="2018" name="Int. J. Syst. Evol. Microbiol.">
        <title>Mesosutterella multiformis gen. nov., sp. nov., a member of the family Sutterellaceae and Sutterella megalosphaeroides sp. nov., isolated from human faeces.</title>
        <authorList>
            <person name="Sakamoto M."/>
            <person name="Ikeyama N."/>
            <person name="Kunihiro T."/>
            <person name="Iino T."/>
            <person name="Yuki M."/>
            <person name="Ohkuma M."/>
        </authorList>
    </citation>
    <scope>NUCLEOTIDE SEQUENCE [LARGE SCALE GENOMIC DNA]</scope>
    <source>
        <strain evidence="4 5">6FBBBH3</strain>
    </source>
</reference>
<dbReference type="PROSITE" id="PS51318">
    <property type="entry name" value="TAT"/>
    <property type="match status" value="1"/>
</dbReference>
<evidence type="ECO:0000259" key="3">
    <source>
        <dbReference type="Pfam" id="PF03358"/>
    </source>
</evidence>
<dbReference type="InterPro" id="IPR005025">
    <property type="entry name" value="FMN_Rdtase-like_dom"/>
</dbReference>
<dbReference type="KEGG" id="sutt:SUTMEG_14920"/>
<dbReference type="GO" id="GO:0016491">
    <property type="term" value="F:oxidoreductase activity"/>
    <property type="evidence" value="ECO:0007669"/>
    <property type="project" value="InterPro"/>
</dbReference>
<evidence type="ECO:0000313" key="4">
    <source>
        <dbReference type="EMBL" id="BBF23601.1"/>
    </source>
</evidence>
<keyword evidence="2" id="KW-0288">FMN</keyword>
<name>A0A2Z6IAQ9_9BURK</name>
<dbReference type="SUPFAM" id="SSF52218">
    <property type="entry name" value="Flavoproteins"/>
    <property type="match status" value="1"/>
</dbReference>
<evidence type="ECO:0000256" key="2">
    <source>
        <dbReference type="ARBA" id="ARBA00022643"/>
    </source>
</evidence>
<dbReference type="InterPro" id="IPR051796">
    <property type="entry name" value="ISF_SsuE-like"/>
</dbReference>
<dbReference type="EMBL" id="AP018786">
    <property type="protein sequence ID" value="BBF23601.1"/>
    <property type="molecule type" value="Genomic_DNA"/>
</dbReference>
<organism evidence="4 5">
    <name type="scientific">Sutterella megalosphaeroides</name>
    <dbReference type="NCBI Taxonomy" id="2494234"/>
    <lineage>
        <taxon>Bacteria</taxon>
        <taxon>Pseudomonadati</taxon>
        <taxon>Pseudomonadota</taxon>
        <taxon>Betaproteobacteria</taxon>
        <taxon>Burkholderiales</taxon>
        <taxon>Sutterellaceae</taxon>
        <taxon>Sutterella</taxon>
    </lineage>
</organism>
<feature type="domain" description="NADPH-dependent FMN reductase-like" evidence="3">
    <location>
        <begin position="43"/>
        <end position="190"/>
    </location>
</feature>
<keyword evidence="1" id="KW-0285">Flavoprotein</keyword>
<dbReference type="OrthoDB" id="9805976at2"/>
<dbReference type="Proteomes" id="UP000271003">
    <property type="component" value="Chromosome"/>
</dbReference>
<sequence>MTDDLKTIPLIPRRRLLQGAAAAAAGGALFPARTARAAGSSKKVTIVTGSPHRRGATFLLADEFIRGAREVGAEVFRFDAAFKRVTACSGCDHCGLGAADCVYRDDMFELNPHLIDADLIVLCSPLYYFGFSAQLKLVIDRFYAINSQLHSPREAVLLSAAWNTNDWTFPALEHHYETLVRYMGWTDVGRVCAIGSGTRSSCEGTEFPNAAYELAKRVCRSE</sequence>
<dbReference type="AlphaFoldDB" id="A0A2Z6IAQ9"/>
<dbReference type="Pfam" id="PF03358">
    <property type="entry name" value="FMN_red"/>
    <property type="match status" value="1"/>
</dbReference>
<dbReference type="PANTHER" id="PTHR43278:SF2">
    <property type="entry name" value="IRON-SULFUR FLAVOPROTEIN"/>
    <property type="match status" value="1"/>
</dbReference>
<dbReference type="PANTHER" id="PTHR43278">
    <property type="entry name" value="NAD(P)H-DEPENDENT FMN-CONTAINING OXIDOREDUCTASE YWQN-RELATED"/>
    <property type="match status" value="1"/>
</dbReference>
<evidence type="ECO:0000256" key="1">
    <source>
        <dbReference type="ARBA" id="ARBA00022630"/>
    </source>
</evidence>
<dbReference type="InterPro" id="IPR006311">
    <property type="entry name" value="TAT_signal"/>
</dbReference>